<accession>A0ABZ2IAL0</accession>
<dbReference type="InterPro" id="IPR006555">
    <property type="entry name" value="ATP-dep_Helicase_C"/>
</dbReference>
<dbReference type="EC" id="3.6.4.12" evidence="6"/>
<organism evidence="6 7">
    <name type="scientific">Brevundimonas olei</name>
    <dbReference type="NCBI Taxonomy" id="657642"/>
    <lineage>
        <taxon>Bacteria</taxon>
        <taxon>Pseudomonadati</taxon>
        <taxon>Pseudomonadota</taxon>
        <taxon>Alphaproteobacteria</taxon>
        <taxon>Caulobacterales</taxon>
        <taxon>Caulobacteraceae</taxon>
        <taxon>Brevundimonas</taxon>
    </lineage>
</organism>
<keyword evidence="7" id="KW-1185">Reference proteome</keyword>
<evidence type="ECO:0000313" key="6">
    <source>
        <dbReference type="EMBL" id="WWT54674.1"/>
    </source>
</evidence>
<evidence type="ECO:0000259" key="5">
    <source>
        <dbReference type="PROSITE" id="PS51193"/>
    </source>
</evidence>
<dbReference type="InterPro" id="IPR045028">
    <property type="entry name" value="DinG/Rad3-like"/>
</dbReference>
<dbReference type="SMART" id="SM00491">
    <property type="entry name" value="HELICc2"/>
    <property type="match status" value="1"/>
</dbReference>
<feature type="domain" description="Helicase ATP-binding" evidence="5">
    <location>
        <begin position="214"/>
        <end position="516"/>
    </location>
</feature>
<evidence type="ECO:0000313" key="7">
    <source>
        <dbReference type="Proteomes" id="UP001363460"/>
    </source>
</evidence>
<keyword evidence="3" id="KW-0067">ATP-binding</keyword>
<dbReference type="InterPro" id="IPR014013">
    <property type="entry name" value="Helic_SF1/SF2_ATP-bd_DinG/Rad3"/>
</dbReference>
<dbReference type="Pfam" id="PF13307">
    <property type="entry name" value="Helicase_C_2"/>
    <property type="match status" value="1"/>
</dbReference>
<reference evidence="6 7" key="1">
    <citation type="submission" date="2024-02" db="EMBL/GenBank/DDBJ databases">
        <title>Distribution and functional of Brevundimonas-related endobacteria within Verticillium dahliae.</title>
        <authorList>
            <person name="Zeng H."/>
        </authorList>
    </citation>
    <scope>NUCLEOTIDE SEQUENCE [LARGE SCALE GENOMIC DNA]</scope>
    <source>
        <strain evidence="6 7">TRM 44200</strain>
    </source>
</reference>
<dbReference type="InterPro" id="IPR027417">
    <property type="entry name" value="P-loop_NTPase"/>
</dbReference>
<dbReference type="GO" id="GO:0016787">
    <property type="term" value="F:hydrolase activity"/>
    <property type="evidence" value="ECO:0007669"/>
    <property type="project" value="UniProtKB-KW"/>
</dbReference>
<name>A0ABZ2IAL0_9CAUL</name>
<gene>
    <name evidence="6" type="ORF">V8J38_15705</name>
</gene>
<proteinExistence type="inferred from homology"/>
<keyword evidence="1" id="KW-0547">Nucleotide-binding</keyword>
<comment type="similarity">
    <text evidence="4">Belongs to the helicase family. DinG subfamily.</text>
</comment>
<dbReference type="PANTHER" id="PTHR11472">
    <property type="entry name" value="DNA REPAIR DEAD HELICASE RAD3/XP-D SUBFAMILY MEMBER"/>
    <property type="match status" value="1"/>
</dbReference>
<dbReference type="PANTHER" id="PTHR11472:SF34">
    <property type="entry name" value="REGULATOR OF TELOMERE ELONGATION HELICASE 1"/>
    <property type="match status" value="1"/>
</dbReference>
<keyword evidence="6" id="KW-0347">Helicase</keyword>
<keyword evidence="2 6" id="KW-0378">Hydrolase</keyword>
<evidence type="ECO:0000256" key="1">
    <source>
        <dbReference type="ARBA" id="ARBA00022741"/>
    </source>
</evidence>
<dbReference type="GO" id="GO:0003678">
    <property type="term" value="F:DNA helicase activity"/>
    <property type="evidence" value="ECO:0007669"/>
    <property type="project" value="UniProtKB-EC"/>
</dbReference>
<dbReference type="Gene3D" id="3.40.50.300">
    <property type="entry name" value="P-loop containing nucleotide triphosphate hydrolases"/>
    <property type="match status" value="2"/>
</dbReference>
<dbReference type="RefSeq" id="WP_338577053.1">
    <property type="nucleotide sequence ID" value="NZ_CP146369.1"/>
</dbReference>
<dbReference type="EMBL" id="CP146369">
    <property type="protein sequence ID" value="WWT54674.1"/>
    <property type="molecule type" value="Genomic_DNA"/>
</dbReference>
<dbReference type="Proteomes" id="UP001363460">
    <property type="component" value="Chromosome"/>
</dbReference>
<sequence>MRVTVESAEISTASSLTFDLPPALATPPGAGAVCDDQGARKIGRGAAEGLFTGGDVIVAHAGLTARRLGLAPPPRSAEMLDALELFAFVRPARFCAPSATGLALALGREEPRGAEAQAAALRAAAADLLAELAAPAYPGREEAYTLALTLERAGWGWASRVLQALRAGPLRSRQQRGSGLDVWARLQEWEDEAPRGEAGSAPVDSESARIRLDKLLQASGLDETRPAQSDYAAEAAYAFSPRNEEGRPRVLLAEAGTGTGKTMGYLAPASLWAERNVGAAWISTYTRALQRQIDRESRALWPDEAERRRKTVVRKGRENYLCLLNLQDMVQAAQLGNGDLIGMALAARWAAHTRDGDMTGGDYPGWLPGLYATAPLHQAGPANLVDRRGECVHAACPHYRLCFVEKTIRASRRADLVVANHALVMTQAAFDGARTARGLKQDGETAALKRIVFDEGHHLFDAADSAFSACLSGQEAAELRRWIRGPEGRGRRGRGLEQRLGDLTADNDAASKALKDALQAAAQLPGEGVSGRIAPASGEVNPIGPIERFLVAALEQLRARAAETGGAEFGLECALRPVTEPVLEAAREAARAIAAVEAPLLALSRHLEDILDEEAAELDGAARARIEGSLRGLDRRARMTLPGWRSMLAALEEGGDEPDPDYVDWLSAEAAFGRIHDVALRRHWIDPTVPLEAAVVMPSHGVLVTSATLSDPAAEDPFDLARLRTGAARLIEPARTLKVDSPFDYATNSRIIVVNDLVKDDPRQIAAAMRELFLAAGGGGLGLFTAIRRLKAVYERLGPELARAGLPLYAQHVDPLEVGALVDVFRAERDSCLLGTDAVRDGVDVPGRSLRVLAFDRVPWPRPDLLHKARRERFGTGSGGRSWDDALARGRIAQAFGRLIRRADDRGVFVMLDAACPTRLFAALPPGTEVLRLGLAETVELTKGFLAETG</sequence>
<dbReference type="SUPFAM" id="SSF52540">
    <property type="entry name" value="P-loop containing nucleoside triphosphate hydrolases"/>
    <property type="match status" value="2"/>
</dbReference>
<evidence type="ECO:0000256" key="4">
    <source>
        <dbReference type="ARBA" id="ARBA00038058"/>
    </source>
</evidence>
<protein>
    <submittedName>
        <fullName evidence="6">ATP-dependent DNA helicase</fullName>
        <ecNumber evidence="6">3.6.4.12</ecNumber>
    </submittedName>
</protein>
<evidence type="ECO:0000256" key="3">
    <source>
        <dbReference type="ARBA" id="ARBA00022840"/>
    </source>
</evidence>
<dbReference type="PROSITE" id="PS51193">
    <property type="entry name" value="HELICASE_ATP_BIND_2"/>
    <property type="match status" value="1"/>
</dbReference>
<evidence type="ECO:0000256" key="2">
    <source>
        <dbReference type="ARBA" id="ARBA00022801"/>
    </source>
</evidence>